<protein>
    <recommendedName>
        <fullName evidence="2">DUF4283 domain-containing protein</fullName>
    </recommendedName>
</protein>
<dbReference type="InterPro" id="IPR025558">
    <property type="entry name" value="DUF4283"/>
</dbReference>
<proteinExistence type="predicted"/>
<dbReference type="PANTHER" id="PTHR31286:SF99">
    <property type="entry name" value="DUF4283 DOMAIN-CONTAINING PROTEIN"/>
    <property type="match status" value="1"/>
</dbReference>
<evidence type="ECO:0000313" key="4">
    <source>
        <dbReference type="Proteomes" id="UP000289738"/>
    </source>
</evidence>
<dbReference type="InterPro" id="IPR040256">
    <property type="entry name" value="At4g02000-like"/>
</dbReference>
<dbReference type="Proteomes" id="UP000289738">
    <property type="component" value="Chromosome B09"/>
</dbReference>
<accession>A0A444XL24</accession>
<organism evidence="3 4">
    <name type="scientific">Arachis hypogaea</name>
    <name type="common">Peanut</name>
    <dbReference type="NCBI Taxonomy" id="3818"/>
    <lineage>
        <taxon>Eukaryota</taxon>
        <taxon>Viridiplantae</taxon>
        <taxon>Streptophyta</taxon>
        <taxon>Embryophyta</taxon>
        <taxon>Tracheophyta</taxon>
        <taxon>Spermatophyta</taxon>
        <taxon>Magnoliopsida</taxon>
        <taxon>eudicotyledons</taxon>
        <taxon>Gunneridae</taxon>
        <taxon>Pentapetalae</taxon>
        <taxon>rosids</taxon>
        <taxon>fabids</taxon>
        <taxon>Fabales</taxon>
        <taxon>Fabaceae</taxon>
        <taxon>Papilionoideae</taxon>
        <taxon>50 kb inversion clade</taxon>
        <taxon>dalbergioids sensu lato</taxon>
        <taxon>Dalbergieae</taxon>
        <taxon>Pterocarpus clade</taxon>
        <taxon>Arachis</taxon>
    </lineage>
</organism>
<dbReference type="STRING" id="3818.A0A444XL24"/>
<name>A0A444XL24_ARAHY</name>
<keyword evidence="4" id="KW-1185">Reference proteome</keyword>
<evidence type="ECO:0000313" key="3">
    <source>
        <dbReference type="EMBL" id="RYQ90373.1"/>
    </source>
</evidence>
<dbReference type="PANTHER" id="PTHR31286">
    <property type="entry name" value="GLYCINE-RICH CELL WALL STRUCTURAL PROTEIN 1.8-LIKE"/>
    <property type="match status" value="1"/>
</dbReference>
<dbReference type="AlphaFoldDB" id="A0A444XL24"/>
<dbReference type="EMBL" id="SDMP01000019">
    <property type="protein sequence ID" value="RYQ90373.1"/>
    <property type="molecule type" value="Genomic_DNA"/>
</dbReference>
<evidence type="ECO:0000259" key="2">
    <source>
        <dbReference type="Pfam" id="PF14111"/>
    </source>
</evidence>
<dbReference type="Pfam" id="PF14111">
    <property type="entry name" value="DUF4283"/>
    <property type="match status" value="1"/>
</dbReference>
<feature type="domain" description="DUF4283" evidence="2">
    <location>
        <begin position="52"/>
        <end position="131"/>
    </location>
</feature>
<comment type="caution">
    <text evidence="3">The sequence shown here is derived from an EMBL/GenBank/DDBJ whole genome shotgun (WGS) entry which is preliminary data.</text>
</comment>
<feature type="compositionally biased region" description="Acidic residues" evidence="1">
    <location>
        <begin position="1"/>
        <end position="19"/>
    </location>
</feature>
<reference evidence="3 4" key="1">
    <citation type="submission" date="2019-01" db="EMBL/GenBank/DDBJ databases">
        <title>Sequencing of cultivated peanut Arachis hypogaea provides insights into genome evolution and oil improvement.</title>
        <authorList>
            <person name="Chen X."/>
        </authorList>
    </citation>
    <scope>NUCLEOTIDE SEQUENCE [LARGE SCALE GENOMIC DNA]</scope>
    <source>
        <strain evidence="4">cv. Fuhuasheng</strain>
        <tissue evidence="3">Leaves</tissue>
    </source>
</reference>
<sequence length="212" mass="25313">MVPEEESMNMDDIDEESPDPEDRWYKDDLEDRPFDLCPTIPVSKEEFEDWCKLWRNALIIKFLGKRVGLAFLEQRLQRDWVKKGMIHVIDMDCDYFLIHFSDEEDYSHALLEGPWMIAGHYLIVQRWRPFFLKSEHHVRKIAVWVRIPNLPIELYNYRFLWRIGSAIGHMLKIDRNTSIHSRGRFARICVEIDLAKKLVPRISVLGSELNIE</sequence>
<gene>
    <name evidence="3" type="ORF">Ahy_B09g096487</name>
</gene>
<evidence type="ECO:0000256" key="1">
    <source>
        <dbReference type="SAM" id="MobiDB-lite"/>
    </source>
</evidence>
<feature type="region of interest" description="Disordered" evidence="1">
    <location>
        <begin position="1"/>
        <end position="25"/>
    </location>
</feature>